<dbReference type="InterPro" id="IPR040079">
    <property type="entry name" value="Glutathione_S-Trfase"/>
</dbReference>
<dbReference type="SUPFAM" id="SSF47616">
    <property type="entry name" value="GST C-terminal domain-like"/>
    <property type="match status" value="1"/>
</dbReference>
<dbReference type="InterPro" id="IPR010987">
    <property type="entry name" value="Glutathione-S-Trfase_C-like"/>
</dbReference>
<feature type="domain" description="GST C-terminal" evidence="4">
    <location>
        <begin position="105"/>
        <end position="240"/>
    </location>
</feature>
<dbReference type="GO" id="GO:0016740">
    <property type="term" value="F:transferase activity"/>
    <property type="evidence" value="ECO:0007669"/>
    <property type="project" value="UniProtKB-KW"/>
</dbReference>
<dbReference type="Proteomes" id="UP000012174">
    <property type="component" value="Unassembled WGS sequence"/>
</dbReference>
<feature type="domain" description="GST N-terminal" evidence="3">
    <location>
        <begin position="14"/>
        <end position="98"/>
    </location>
</feature>
<evidence type="ECO:0000259" key="3">
    <source>
        <dbReference type="PROSITE" id="PS50404"/>
    </source>
</evidence>
<dbReference type="CDD" id="cd03048">
    <property type="entry name" value="GST_N_Ure2p_like"/>
    <property type="match status" value="1"/>
</dbReference>
<dbReference type="SFLD" id="SFLDS00019">
    <property type="entry name" value="Glutathione_Transferase_(cytos"/>
    <property type="match status" value="1"/>
</dbReference>
<dbReference type="PROSITE" id="PS50405">
    <property type="entry name" value="GST_CTER"/>
    <property type="match status" value="1"/>
</dbReference>
<gene>
    <name evidence="5" type="ORF">UCREL1_3002</name>
</gene>
<dbReference type="InterPro" id="IPR036249">
    <property type="entry name" value="Thioredoxin-like_sf"/>
</dbReference>
<dbReference type="PROSITE" id="PS50404">
    <property type="entry name" value="GST_NTER"/>
    <property type="match status" value="1"/>
</dbReference>
<dbReference type="STRING" id="1287681.M7T057"/>
<evidence type="ECO:0000256" key="1">
    <source>
        <dbReference type="ARBA" id="ARBA00007409"/>
    </source>
</evidence>
<protein>
    <submittedName>
        <fullName evidence="5">Putative glutathione s-transferase ii protein</fullName>
    </submittedName>
</protein>
<organism evidence="5 6">
    <name type="scientific">Eutypa lata (strain UCR-EL1)</name>
    <name type="common">Grapevine dieback disease fungus</name>
    <name type="synonym">Eutypa armeniacae</name>
    <dbReference type="NCBI Taxonomy" id="1287681"/>
    <lineage>
        <taxon>Eukaryota</taxon>
        <taxon>Fungi</taxon>
        <taxon>Dikarya</taxon>
        <taxon>Ascomycota</taxon>
        <taxon>Pezizomycotina</taxon>
        <taxon>Sordariomycetes</taxon>
        <taxon>Xylariomycetidae</taxon>
        <taxon>Xylariales</taxon>
        <taxon>Diatrypaceae</taxon>
        <taxon>Eutypa</taxon>
    </lineage>
</organism>
<keyword evidence="5" id="KW-0808">Transferase</keyword>
<dbReference type="Gene3D" id="3.40.30.10">
    <property type="entry name" value="Glutaredoxin"/>
    <property type="match status" value="1"/>
</dbReference>
<keyword evidence="6" id="KW-1185">Reference proteome</keyword>
<evidence type="ECO:0000259" key="4">
    <source>
        <dbReference type="PROSITE" id="PS50405"/>
    </source>
</evidence>
<feature type="region of interest" description="Disordered" evidence="2">
    <location>
        <begin position="240"/>
        <end position="272"/>
    </location>
</feature>
<dbReference type="SFLD" id="SFLDG00358">
    <property type="entry name" value="Main_(cytGST)"/>
    <property type="match status" value="1"/>
</dbReference>
<comment type="similarity">
    <text evidence="1">Belongs to the GST superfamily.</text>
</comment>
<evidence type="ECO:0000313" key="5">
    <source>
        <dbReference type="EMBL" id="EMR69962.1"/>
    </source>
</evidence>
<dbReference type="PANTHER" id="PTHR44051">
    <property type="entry name" value="GLUTATHIONE S-TRANSFERASE-RELATED"/>
    <property type="match status" value="1"/>
</dbReference>
<reference evidence="6" key="1">
    <citation type="journal article" date="2013" name="Genome Announc.">
        <title>Draft genome sequence of the grapevine dieback fungus Eutypa lata UCR-EL1.</title>
        <authorList>
            <person name="Blanco-Ulate B."/>
            <person name="Rolshausen P.E."/>
            <person name="Cantu D."/>
        </authorList>
    </citation>
    <scope>NUCLEOTIDE SEQUENCE [LARGE SCALE GENOMIC DNA]</scope>
    <source>
        <strain evidence="6">UCR-EL1</strain>
    </source>
</reference>
<dbReference type="InterPro" id="IPR036282">
    <property type="entry name" value="Glutathione-S-Trfase_C_sf"/>
</dbReference>
<dbReference type="InterPro" id="IPR004045">
    <property type="entry name" value="Glutathione_S-Trfase_N"/>
</dbReference>
<dbReference type="PANTHER" id="PTHR44051:SF6">
    <property type="entry name" value="GLUTATHIONE S-TRANSFERASE II"/>
    <property type="match status" value="1"/>
</dbReference>
<evidence type="ECO:0000256" key="2">
    <source>
        <dbReference type="SAM" id="MobiDB-lite"/>
    </source>
</evidence>
<dbReference type="SFLD" id="SFLDG01151">
    <property type="entry name" value="Main.2:_Nu-like"/>
    <property type="match status" value="1"/>
</dbReference>
<dbReference type="OMA" id="KEPWFTK"/>
<dbReference type="EMBL" id="KB705990">
    <property type="protein sequence ID" value="EMR69962.1"/>
    <property type="molecule type" value="Genomic_DNA"/>
</dbReference>
<evidence type="ECO:0000313" key="6">
    <source>
        <dbReference type="Proteomes" id="UP000012174"/>
    </source>
</evidence>
<accession>M7T057</accession>
<sequence>MSEPTGLIAKSGIELLTFGTPNGYKVSILLEELKEAYGLEYTWQSVNIMQNTQKEPWFTAVNPNGRIPAIVDHDRGGLRVFEGLAILGYLARTYDREHRFSFAPDSDEHAEAESWIAWQHGGLGPMQGQANHFFRFAAEKIPYGIQRYVGETERLYGILDARLSGGREYVAGNGPKGRFSTADISLLGWVDGAELAGLDLRAQFPNVEAWLRRCKARPAVQRGFAIPGVSSFSNEKVRAAIESDPERRRQSEEAKKLLQESKDKYGYKYSSP</sequence>
<dbReference type="Pfam" id="PF13410">
    <property type="entry name" value="GST_C_2"/>
    <property type="match status" value="1"/>
</dbReference>
<feature type="compositionally biased region" description="Basic and acidic residues" evidence="2">
    <location>
        <begin position="240"/>
        <end position="266"/>
    </location>
</feature>
<dbReference type="AlphaFoldDB" id="M7T057"/>
<name>M7T057_EUTLA</name>
<dbReference type="Gene3D" id="1.20.1050.10">
    <property type="match status" value="1"/>
</dbReference>
<dbReference type="OrthoDB" id="422574at2759"/>
<proteinExistence type="inferred from homology"/>
<dbReference type="eggNOG" id="KOG0867">
    <property type="taxonomic scope" value="Eukaryota"/>
</dbReference>
<dbReference type="SUPFAM" id="SSF52833">
    <property type="entry name" value="Thioredoxin-like"/>
    <property type="match status" value="1"/>
</dbReference>
<dbReference type="Pfam" id="PF02798">
    <property type="entry name" value="GST_N"/>
    <property type="match status" value="1"/>
</dbReference>
<dbReference type="KEGG" id="ela:UCREL1_3002"/>
<dbReference type="HOGENOM" id="CLU_011226_14_0_1"/>